<dbReference type="EMBL" id="FNBZ01000016">
    <property type="protein sequence ID" value="SDH79760.1"/>
    <property type="molecule type" value="Genomic_DNA"/>
</dbReference>
<dbReference type="RefSeq" id="WP_091863001.1">
    <property type="nucleotide sequence ID" value="NZ_FNBZ01000016.1"/>
</dbReference>
<dbReference type="Pfam" id="PF21834">
    <property type="entry name" value="DUF6894"/>
    <property type="match status" value="1"/>
</dbReference>
<proteinExistence type="predicted"/>
<evidence type="ECO:0000313" key="2">
    <source>
        <dbReference type="EMBL" id="SDH79760.1"/>
    </source>
</evidence>
<dbReference type="Proteomes" id="UP000199468">
    <property type="component" value="Unassembled WGS sequence"/>
</dbReference>
<sequence length="75" mass="8226">MPAYRFITHNGGDHAVEIECPDDKSARREARQAFAEAAHDALVDTDQIEMTMTVEAASGKVIYRGRFSVDAGDVN</sequence>
<feature type="domain" description="DUF6894" evidence="1">
    <location>
        <begin position="4"/>
        <end position="68"/>
    </location>
</feature>
<protein>
    <recommendedName>
        <fullName evidence="1">DUF6894 domain-containing protein</fullName>
    </recommendedName>
</protein>
<organism evidence="2 3">
    <name type="scientific">Bosea robiniae</name>
    <dbReference type="NCBI Taxonomy" id="1036780"/>
    <lineage>
        <taxon>Bacteria</taxon>
        <taxon>Pseudomonadati</taxon>
        <taxon>Pseudomonadota</taxon>
        <taxon>Alphaproteobacteria</taxon>
        <taxon>Hyphomicrobiales</taxon>
        <taxon>Boseaceae</taxon>
        <taxon>Bosea</taxon>
    </lineage>
</organism>
<name>A0ABY0P9Y7_9HYPH</name>
<dbReference type="InterPro" id="IPR054189">
    <property type="entry name" value="DUF6894"/>
</dbReference>
<accession>A0ABY0P9Y7</accession>
<evidence type="ECO:0000313" key="3">
    <source>
        <dbReference type="Proteomes" id="UP000199468"/>
    </source>
</evidence>
<reference evidence="2 3" key="1">
    <citation type="submission" date="2016-10" db="EMBL/GenBank/DDBJ databases">
        <authorList>
            <person name="Varghese N."/>
            <person name="Submissions S."/>
        </authorList>
    </citation>
    <scope>NUCLEOTIDE SEQUENCE [LARGE SCALE GENOMIC DNA]</scope>
    <source>
        <strain evidence="2 3">DSM 26672</strain>
    </source>
</reference>
<keyword evidence="3" id="KW-1185">Reference proteome</keyword>
<evidence type="ECO:0000259" key="1">
    <source>
        <dbReference type="Pfam" id="PF21834"/>
    </source>
</evidence>
<gene>
    <name evidence="2" type="ORF">SAMN05421844_11624</name>
</gene>
<comment type="caution">
    <text evidence="2">The sequence shown here is derived from an EMBL/GenBank/DDBJ whole genome shotgun (WGS) entry which is preliminary data.</text>
</comment>